<feature type="region of interest" description="Disordered" evidence="1">
    <location>
        <begin position="274"/>
        <end position="294"/>
    </location>
</feature>
<dbReference type="PANTHER" id="PTHR11736:SF14">
    <property type="entry name" value="NSE3 HOMOLOG, SMC5-SMC6 COMPLEX COMPONENT"/>
    <property type="match status" value="1"/>
</dbReference>
<dbReference type="PANTHER" id="PTHR11736">
    <property type="entry name" value="MELANOMA-ASSOCIATED ANTIGEN MAGE ANTIGEN"/>
    <property type="match status" value="1"/>
</dbReference>
<dbReference type="AlphaFoldDB" id="A0A830HDP3"/>
<dbReference type="OrthoDB" id="205198at2759"/>
<evidence type="ECO:0000313" key="4">
    <source>
        <dbReference type="Proteomes" id="UP000660262"/>
    </source>
</evidence>
<gene>
    <name evidence="3" type="ORF">PPROV_000194200</name>
</gene>
<dbReference type="InterPro" id="IPR002190">
    <property type="entry name" value="MHD_dom"/>
</dbReference>
<feature type="domain" description="MAGE" evidence="2">
    <location>
        <begin position="191"/>
        <end position="418"/>
    </location>
</feature>
<proteinExistence type="predicted"/>
<protein>
    <recommendedName>
        <fullName evidence="2">MAGE domain-containing protein</fullName>
    </recommendedName>
</protein>
<dbReference type="InterPro" id="IPR037445">
    <property type="entry name" value="MAGE"/>
</dbReference>
<accession>A0A830HDP3</accession>
<dbReference type="InterPro" id="IPR041898">
    <property type="entry name" value="MAGE_WH1"/>
</dbReference>
<organism evidence="3 4">
    <name type="scientific">Pycnococcus provasolii</name>
    <dbReference type="NCBI Taxonomy" id="41880"/>
    <lineage>
        <taxon>Eukaryota</taxon>
        <taxon>Viridiplantae</taxon>
        <taxon>Chlorophyta</taxon>
        <taxon>Pseudoscourfieldiophyceae</taxon>
        <taxon>Pseudoscourfieldiales</taxon>
        <taxon>Pycnococcaceae</taxon>
        <taxon>Pycnococcus</taxon>
    </lineage>
</organism>
<dbReference type="InterPro" id="IPR041899">
    <property type="entry name" value="MAGE_WH2"/>
</dbReference>
<dbReference type="SMART" id="SM01373">
    <property type="entry name" value="MAGE"/>
    <property type="match status" value="1"/>
</dbReference>
<dbReference type="Gene3D" id="1.10.10.1200">
    <property type="entry name" value="MAGE homology domain, winged helix WH1 motif"/>
    <property type="match status" value="1"/>
</dbReference>
<name>A0A830HDP3_9CHLO</name>
<dbReference type="Pfam" id="PF01454">
    <property type="entry name" value="MAGE"/>
    <property type="match status" value="1"/>
</dbReference>
<dbReference type="EMBL" id="BNJQ01000005">
    <property type="protein sequence ID" value="GHP03187.1"/>
    <property type="molecule type" value="Genomic_DNA"/>
</dbReference>
<dbReference type="Proteomes" id="UP000660262">
    <property type="component" value="Unassembled WGS sequence"/>
</dbReference>
<evidence type="ECO:0000259" key="2">
    <source>
        <dbReference type="SMART" id="SM01373"/>
    </source>
</evidence>
<evidence type="ECO:0000313" key="3">
    <source>
        <dbReference type="EMBL" id="GHP03187.1"/>
    </source>
</evidence>
<reference evidence="3" key="1">
    <citation type="submission" date="2020-10" db="EMBL/GenBank/DDBJ databases">
        <title>Unveiling of a novel bifunctional photoreceptor, Dualchrome1, isolated from a cosmopolitan green alga.</title>
        <authorList>
            <person name="Suzuki S."/>
            <person name="Kawachi M."/>
        </authorList>
    </citation>
    <scope>NUCLEOTIDE SEQUENCE</scope>
    <source>
        <strain evidence="3">NIES 2893</strain>
    </source>
</reference>
<feature type="region of interest" description="Disordered" evidence="1">
    <location>
        <begin position="82"/>
        <end position="133"/>
    </location>
</feature>
<dbReference type="GO" id="GO:0005634">
    <property type="term" value="C:nucleus"/>
    <property type="evidence" value="ECO:0007669"/>
    <property type="project" value="TreeGrafter"/>
</dbReference>
<evidence type="ECO:0000256" key="1">
    <source>
        <dbReference type="SAM" id="MobiDB-lite"/>
    </source>
</evidence>
<dbReference type="Gene3D" id="1.10.10.1210">
    <property type="entry name" value="MAGE homology domain, winged helix WH2 motif"/>
    <property type="match status" value="1"/>
</dbReference>
<dbReference type="Gene3D" id="2.30.30.140">
    <property type="match status" value="1"/>
</dbReference>
<keyword evidence="4" id="KW-1185">Reference proteome</keyword>
<feature type="compositionally biased region" description="Acidic residues" evidence="1">
    <location>
        <begin position="110"/>
        <end position="119"/>
    </location>
</feature>
<comment type="caution">
    <text evidence="3">The sequence shown here is derived from an EMBL/GenBank/DDBJ whole genome shotgun (WGS) entry which is preliminary data.</text>
</comment>
<sequence>MASPDLDAAHVSYDASDFAVGVRVTKLFEDGNYYDGTVTAMDEPGRYPYSVTFDDGDVESYTLKQLVKQCQVVATKKNKALKPSAVNVKDEKRTSLGKRKGKAPAHDTNDDNGDDDEQQEQLNPAGAKAAKNKYGEKVPIAQREALEKHDDAMKNAAKAYRKEAKTLIAEKRDEVAKGLSKAEIDKLVGDVARYVLMKHHNTGGVPIPRADLTNIVNKAYSKRTGLANYVIAMAQAKLADAFGFECAEVVRPAKGSAGAGAAAAVAQQKAASKAKGKAKQGDKDGDNASGAGTSAAAGGTRYYVLRSILPVALRGVVDRFNPDEKALARRGFAIAVIALVRAAERLTEDALWSHLATMGVSRTSLHPQIGDPEAEVSKLVKMRYLSRDRSLDGGPNGEEAYVYELAEVSHYELTADGVDGLLAHMATFGENQV</sequence>